<dbReference type="Pfam" id="PF13738">
    <property type="entry name" value="Pyr_redox_3"/>
    <property type="match status" value="1"/>
</dbReference>
<organism evidence="1 2">
    <name type="scientific">Dietzia lutea</name>
    <dbReference type="NCBI Taxonomy" id="546160"/>
    <lineage>
        <taxon>Bacteria</taxon>
        <taxon>Bacillati</taxon>
        <taxon>Actinomycetota</taxon>
        <taxon>Actinomycetes</taxon>
        <taxon>Mycobacteriales</taxon>
        <taxon>Dietziaceae</taxon>
        <taxon>Dietzia</taxon>
    </lineage>
</organism>
<keyword evidence="1" id="KW-0503">Monooxygenase</keyword>
<evidence type="ECO:0000313" key="2">
    <source>
        <dbReference type="Proteomes" id="UP000244928"/>
    </source>
</evidence>
<accession>A0A2S1R6A7</accession>
<keyword evidence="2" id="KW-1185">Reference proteome</keyword>
<dbReference type="KEGG" id="dlu:A6035_06115"/>
<dbReference type="AlphaFoldDB" id="A0A2S1R6A7"/>
<dbReference type="PANTHER" id="PTHR42877">
    <property type="entry name" value="L-ORNITHINE N(5)-MONOOXYGENASE-RELATED"/>
    <property type="match status" value="1"/>
</dbReference>
<dbReference type="SUPFAM" id="SSF51905">
    <property type="entry name" value="FAD/NAD(P)-binding domain"/>
    <property type="match status" value="1"/>
</dbReference>
<gene>
    <name evidence="1" type="ORF">A6035_06115</name>
</gene>
<dbReference type="PANTHER" id="PTHR42877:SF4">
    <property type="entry name" value="FAD_NAD(P)-BINDING DOMAIN-CONTAINING PROTEIN-RELATED"/>
    <property type="match status" value="1"/>
</dbReference>
<dbReference type="Gene3D" id="3.50.50.60">
    <property type="entry name" value="FAD/NAD(P)-binding domain"/>
    <property type="match status" value="2"/>
</dbReference>
<evidence type="ECO:0000313" key="1">
    <source>
        <dbReference type="EMBL" id="AWH91802.1"/>
    </source>
</evidence>
<sequence length="515" mass="57409">MDKPIVVDVLVVGAGFSGLGTAIRLSQEGFDDLVVLERGHDVGGTWRDNSYPGAACDVPSHLYSYSFALNPDWSRAFSPQGEIYDYIRRVTAESGVREKIRFGVDVTAVEYDADRGRWSVSTSEGEYDARVVVLGVGALCEPRLPEIDGIEDFAGDVFHTARWDHSVPLADRRVAVIGTGASAIQVVPSIAPTVGHLDVYQRTAPWVLPRMDRPYPRLERSLYRRVPGLQKAVRALQYASREFQVVGLTRTRAALAPIKALGRAHLAMQVRDRVLREKVTPNFEIGCKRILLSNTWYPALGRDNVDLVTEPIARVTESGIVTADGVEHPTDVLVVATGFHVTDSPFFERVRGTDGRTLAQKWRSEGMEAYKGTTVAGYPNLFVLVGPATGLGHSSMIYMIESQLNYLVDALRTMRDHDLQTVEVREAVQEAYNRELREHTGETVWVTGCRSWYLDDKGNAPAVWPDFTLAFRRQTREFDLSAYHRQTREFDLSAYHRQSAARLAAATPTGQEALR</sequence>
<dbReference type="InterPro" id="IPR051209">
    <property type="entry name" value="FAD-bind_Monooxygenase_sf"/>
</dbReference>
<reference evidence="1 2" key="1">
    <citation type="submission" date="2016-04" db="EMBL/GenBank/DDBJ databases">
        <title>Complete genome sequence of Dietzia lutea YIM 80766T, a strain isolated from desert soil in Egypt.</title>
        <authorList>
            <person name="Zhao J."/>
            <person name="Hu B."/>
            <person name="Geng S."/>
            <person name="Nie Y."/>
            <person name="Tang Y."/>
        </authorList>
    </citation>
    <scope>NUCLEOTIDE SEQUENCE [LARGE SCALE GENOMIC DNA]</scope>
    <source>
        <strain evidence="1 2">YIM 80766</strain>
    </source>
</reference>
<protein>
    <submittedName>
        <fullName evidence="1">4-hydroxyacetophenone monooxygenase</fullName>
    </submittedName>
</protein>
<dbReference type="Proteomes" id="UP000244928">
    <property type="component" value="Chromosome"/>
</dbReference>
<dbReference type="EMBL" id="CP015449">
    <property type="protein sequence ID" value="AWH91802.1"/>
    <property type="molecule type" value="Genomic_DNA"/>
</dbReference>
<dbReference type="RefSeq" id="WP_108847060.1">
    <property type="nucleotide sequence ID" value="NZ_CP015449.1"/>
</dbReference>
<dbReference type="GO" id="GO:0004497">
    <property type="term" value="F:monooxygenase activity"/>
    <property type="evidence" value="ECO:0007669"/>
    <property type="project" value="UniProtKB-KW"/>
</dbReference>
<dbReference type="PRINTS" id="PR00469">
    <property type="entry name" value="PNDRDTASEII"/>
</dbReference>
<name>A0A2S1R6A7_9ACTN</name>
<keyword evidence="1" id="KW-0560">Oxidoreductase</keyword>
<dbReference type="InterPro" id="IPR036188">
    <property type="entry name" value="FAD/NAD-bd_sf"/>
</dbReference>
<proteinExistence type="predicted"/>